<evidence type="ECO:0000313" key="1">
    <source>
        <dbReference type="EMBL" id="DAE31304.1"/>
    </source>
</evidence>
<name>A0A8S5RIU7_9VIRU</name>
<accession>A0A8S5RIU7</accession>
<sequence length="31" mass="3697">MGEQRRHSKKINLKWHNQNGDYVTAKMEALL</sequence>
<reference evidence="1" key="1">
    <citation type="journal article" date="2021" name="Proc. Natl. Acad. Sci. U.S.A.">
        <title>A Catalog of Tens of Thousands of Viruses from Human Metagenomes Reveals Hidden Associations with Chronic Diseases.</title>
        <authorList>
            <person name="Tisza M.J."/>
            <person name="Buck C.B."/>
        </authorList>
    </citation>
    <scope>NUCLEOTIDE SEQUENCE</scope>
    <source>
        <strain evidence="1">CtHG14</strain>
    </source>
</reference>
<dbReference type="EMBL" id="BK059106">
    <property type="protein sequence ID" value="DAE31304.1"/>
    <property type="molecule type" value="Genomic_DNA"/>
</dbReference>
<proteinExistence type="predicted"/>
<organism evidence="1">
    <name type="scientific">virus sp. ctHG14</name>
    <dbReference type="NCBI Taxonomy" id="2827626"/>
    <lineage>
        <taxon>Viruses</taxon>
    </lineage>
</organism>
<protein>
    <submittedName>
        <fullName evidence="1">Uncharacterized protein</fullName>
    </submittedName>
</protein>